<name>A0A177HIY5_9ACTN</name>
<keyword evidence="3" id="KW-1185">Reference proteome</keyword>
<dbReference type="STRING" id="1716141.STSP_57270"/>
<protein>
    <submittedName>
        <fullName evidence="2">NAD(P)H azoreductase</fullName>
        <ecNumber evidence="2">1.7.-.-</ecNumber>
    </submittedName>
</protein>
<sequence length="301" mass="32449">MILVTGATGTIGREVVRQLPADCAVRVMARDPSRVERTGHRTELVAGDYTDPRSLDRALRGVSRAFVLTNRVGGDDDARFVRAARAAGVRHLVKVSAAAVADVGADDLITRWHRTNEDLLLSSGMQWTVLRPRSFMSNTLSWATSIGSERVVRGLYGTSANACVDPRDVAAAAVCALTEDGHEGRIYTLTGPEPISAVEQTAQLGRLLGSPLRFEELSLDRARALLRERHPAAVAEALLASAERQRAGAKAHVENTVLRLTGRPARSFRTWAEDHLAAFGAVPHAAGASQQGPLRSIRTVR</sequence>
<dbReference type="EC" id="1.7.-.-" evidence="2"/>
<keyword evidence="2" id="KW-0560">Oxidoreductase</keyword>
<dbReference type="PANTHER" id="PTHR43162">
    <property type="match status" value="1"/>
</dbReference>
<dbReference type="RefSeq" id="WP_067283596.1">
    <property type="nucleotide sequence ID" value="NZ_LOHS01000117.1"/>
</dbReference>
<dbReference type="AlphaFoldDB" id="A0A177HIY5"/>
<dbReference type="InterPro" id="IPR036291">
    <property type="entry name" value="NAD(P)-bd_dom_sf"/>
</dbReference>
<dbReference type="GO" id="GO:0016491">
    <property type="term" value="F:oxidoreductase activity"/>
    <property type="evidence" value="ECO:0007669"/>
    <property type="project" value="UniProtKB-KW"/>
</dbReference>
<dbReference type="InterPro" id="IPR016040">
    <property type="entry name" value="NAD(P)-bd_dom"/>
</dbReference>
<evidence type="ECO:0000313" key="3">
    <source>
        <dbReference type="Proteomes" id="UP000077381"/>
    </source>
</evidence>
<dbReference type="EMBL" id="LOHS01000117">
    <property type="protein sequence ID" value="OAH10885.1"/>
    <property type="molecule type" value="Genomic_DNA"/>
</dbReference>
<gene>
    <name evidence="2" type="primary">azoB_4</name>
    <name evidence="2" type="ORF">STSP_57270</name>
</gene>
<evidence type="ECO:0000313" key="2">
    <source>
        <dbReference type="EMBL" id="OAH10885.1"/>
    </source>
</evidence>
<dbReference type="InterPro" id="IPR051604">
    <property type="entry name" value="Ergot_Alk_Oxidoreductase"/>
</dbReference>
<evidence type="ECO:0000259" key="1">
    <source>
        <dbReference type="Pfam" id="PF13460"/>
    </source>
</evidence>
<dbReference type="Pfam" id="PF13460">
    <property type="entry name" value="NAD_binding_10"/>
    <property type="match status" value="1"/>
</dbReference>
<dbReference type="PATRIC" id="fig|1716141.3.peg.6021"/>
<accession>A0A177HIY5</accession>
<reference evidence="2 3" key="1">
    <citation type="submission" date="2015-12" db="EMBL/GenBank/DDBJ databases">
        <title>Genome sequence of Streptomyces sp. G25.</title>
        <authorList>
            <person name="Poehlein A."/>
            <person name="Roettig A."/>
            <person name="Hiessl S."/>
            <person name="Hauschild P."/>
            <person name="Schauer J."/>
            <person name="Madkour M.H."/>
            <person name="Al-Ansari A.M."/>
            <person name="Almakishah N.H."/>
            <person name="Steinbuechel A."/>
            <person name="Daniel R."/>
        </authorList>
    </citation>
    <scope>NUCLEOTIDE SEQUENCE [LARGE SCALE GENOMIC DNA]</scope>
    <source>
        <strain evidence="3">G25(2015)</strain>
    </source>
</reference>
<proteinExistence type="predicted"/>
<dbReference type="SUPFAM" id="SSF51735">
    <property type="entry name" value="NAD(P)-binding Rossmann-fold domains"/>
    <property type="match status" value="1"/>
</dbReference>
<dbReference type="Gene3D" id="3.40.50.720">
    <property type="entry name" value="NAD(P)-binding Rossmann-like Domain"/>
    <property type="match status" value="1"/>
</dbReference>
<dbReference type="PANTHER" id="PTHR43162:SF1">
    <property type="entry name" value="PRESTALK A DIFFERENTIATION PROTEIN A"/>
    <property type="match status" value="1"/>
</dbReference>
<dbReference type="Gene3D" id="3.90.25.10">
    <property type="entry name" value="UDP-galactose 4-epimerase, domain 1"/>
    <property type="match status" value="1"/>
</dbReference>
<dbReference type="Proteomes" id="UP000077381">
    <property type="component" value="Unassembled WGS sequence"/>
</dbReference>
<dbReference type="OrthoDB" id="116343at2"/>
<comment type="caution">
    <text evidence="2">The sequence shown here is derived from an EMBL/GenBank/DDBJ whole genome shotgun (WGS) entry which is preliminary data.</text>
</comment>
<organism evidence="2 3">
    <name type="scientific">Streptomyces jeddahensis</name>
    <dbReference type="NCBI Taxonomy" id="1716141"/>
    <lineage>
        <taxon>Bacteria</taxon>
        <taxon>Bacillati</taxon>
        <taxon>Actinomycetota</taxon>
        <taxon>Actinomycetes</taxon>
        <taxon>Kitasatosporales</taxon>
        <taxon>Streptomycetaceae</taxon>
        <taxon>Streptomyces</taxon>
    </lineage>
</organism>
<feature type="domain" description="NAD(P)-binding" evidence="1">
    <location>
        <begin position="6"/>
        <end position="179"/>
    </location>
</feature>